<dbReference type="EMBL" id="JAQIZT010000017">
    <property type="protein sequence ID" value="KAJ6959753.1"/>
    <property type="molecule type" value="Genomic_DNA"/>
</dbReference>
<evidence type="ECO:0000313" key="1">
    <source>
        <dbReference type="EMBL" id="KAJ6959753.1"/>
    </source>
</evidence>
<name>A0AAD6LFN9_9ROSI</name>
<comment type="caution">
    <text evidence="1">The sequence shown here is derived from an EMBL/GenBank/DDBJ whole genome shotgun (WGS) entry which is preliminary data.</text>
</comment>
<reference evidence="1" key="1">
    <citation type="journal article" date="2023" name="Mol. Ecol. Resour.">
        <title>Chromosome-level genome assembly of a triploid poplar Populus alba 'Berolinensis'.</title>
        <authorList>
            <person name="Chen S."/>
            <person name="Yu Y."/>
            <person name="Wang X."/>
            <person name="Wang S."/>
            <person name="Zhang T."/>
            <person name="Zhou Y."/>
            <person name="He R."/>
            <person name="Meng N."/>
            <person name="Wang Y."/>
            <person name="Liu W."/>
            <person name="Liu Z."/>
            <person name="Liu J."/>
            <person name="Guo Q."/>
            <person name="Huang H."/>
            <person name="Sederoff R.R."/>
            <person name="Wang G."/>
            <person name="Qu G."/>
            <person name="Chen S."/>
        </authorList>
    </citation>
    <scope>NUCLEOTIDE SEQUENCE</scope>
    <source>
        <strain evidence="1">SC-2020</strain>
    </source>
</reference>
<protein>
    <submittedName>
        <fullName evidence="1">Uncharacterized protein</fullName>
    </submittedName>
</protein>
<sequence>MPKSPISVIYHNPQCPHHSNVDASNPSKDSLIAFQLILMSLM</sequence>
<dbReference type="AlphaFoldDB" id="A0AAD6LFN9"/>
<accession>A0AAD6LFN9</accession>
<proteinExistence type="predicted"/>
<evidence type="ECO:0000313" key="2">
    <source>
        <dbReference type="Proteomes" id="UP001164929"/>
    </source>
</evidence>
<dbReference type="Proteomes" id="UP001164929">
    <property type="component" value="Chromosome 17"/>
</dbReference>
<organism evidence="1 2">
    <name type="scientific">Populus alba x Populus x berolinensis</name>
    <dbReference type="NCBI Taxonomy" id="444605"/>
    <lineage>
        <taxon>Eukaryota</taxon>
        <taxon>Viridiplantae</taxon>
        <taxon>Streptophyta</taxon>
        <taxon>Embryophyta</taxon>
        <taxon>Tracheophyta</taxon>
        <taxon>Spermatophyta</taxon>
        <taxon>Magnoliopsida</taxon>
        <taxon>eudicotyledons</taxon>
        <taxon>Gunneridae</taxon>
        <taxon>Pentapetalae</taxon>
        <taxon>rosids</taxon>
        <taxon>fabids</taxon>
        <taxon>Malpighiales</taxon>
        <taxon>Salicaceae</taxon>
        <taxon>Saliceae</taxon>
        <taxon>Populus</taxon>
    </lineage>
</organism>
<gene>
    <name evidence="1" type="ORF">NC653_037953</name>
</gene>
<keyword evidence="2" id="KW-1185">Reference proteome</keyword>